<evidence type="ECO:0000313" key="1">
    <source>
        <dbReference type="EMBL" id="SEF55919.1"/>
    </source>
</evidence>
<keyword evidence="1" id="KW-0808">Transferase</keyword>
<name>A0A1H5SZG2_9ACTN</name>
<dbReference type="Gene3D" id="3.40.50.300">
    <property type="entry name" value="P-loop containing nucleotide triphosphate hydrolases"/>
    <property type="match status" value="1"/>
</dbReference>
<dbReference type="RefSeq" id="WP_103935861.1">
    <property type="nucleotide sequence ID" value="NZ_FNVO01000001.1"/>
</dbReference>
<gene>
    <name evidence="1" type="ORF">SAMN04489712_101423</name>
</gene>
<proteinExistence type="predicted"/>
<accession>A0A1H5SZG2</accession>
<dbReference type="GO" id="GO:0016740">
    <property type="term" value="F:transferase activity"/>
    <property type="evidence" value="ECO:0007669"/>
    <property type="project" value="UniProtKB-KW"/>
</dbReference>
<dbReference type="InterPro" id="IPR052736">
    <property type="entry name" value="Stf3_sulfotransferase"/>
</dbReference>
<dbReference type="PANTHER" id="PTHR36451:SF1">
    <property type="entry name" value="OMEGA-HYDROXY-BETA-DIHYDROMENAQUINONE-9 SULFOTRANSFERASE STF3"/>
    <property type="match status" value="1"/>
</dbReference>
<dbReference type="SUPFAM" id="SSF52540">
    <property type="entry name" value="P-loop containing nucleoside triphosphate hydrolases"/>
    <property type="match status" value="1"/>
</dbReference>
<dbReference type="Proteomes" id="UP000236723">
    <property type="component" value="Unassembled WGS sequence"/>
</dbReference>
<dbReference type="OrthoDB" id="9777890at2"/>
<protein>
    <submittedName>
        <fullName evidence="1">Sulfotransferase family protein</fullName>
    </submittedName>
</protein>
<dbReference type="AlphaFoldDB" id="A0A1H5SZG2"/>
<organism evidence="1 2">
    <name type="scientific">Thermomonospora echinospora</name>
    <dbReference type="NCBI Taxonomy" id="1992"/>
    <lineage>
        <taxon>Bacteria</taxon>
        <taxon>Bacillati</taxon>
        <taxon>Actinomycetota</taxon>
        <taxon>Actinomycetes</taxon>
        <taxon>Streptosporangiales</taxon>
        <taxon>Thermomonosporaceae</taxon>
        <taxon>Thermomonospora</taxon>
    </lineage>
</organism>
<dbReference type="InterPro" id="IPR027417">
    <property type="entry name" value="P-loop_NTPase"/>
</dbReference>
<dbReference type="EMBL" id="FNVO01000001">
    <property type="protein sequence ID" value="SEF55919.1"/>
    <property type="molecule type" value="Genomic_DNA"/>
</dbReference>
<reference evidence="2" key="1">
    <citation type="submission" date="2016-10" db="EMBL/GenBank/DDBJ databases">
        <authorList>
            <person name="Varghese N."/>
            <person name="Submissions S."/>
        </authorList>
    </citation>
    <scope>NUCLEOTIDE SEQUENCE [LARGE SCALE GENOMIC DNA]</scope>
    <source>
        <strain evidence="2">DSM 43163</strain>
    </source>
</reference>
<dbReference type="Pfam" id="PF13469">
    <property type="entry name" value="Sulfotransfer_3"/>
    <property type="match status" value="1"/>
</dbReference>
<dbReference type="PANTHER" id="PTHR36451">
    <property type="entry name" value="PAPS-DEPENDENT SULFOTRANSFERASE STF3"/>
    <property type="match status" value="1"/>
</dbReference>
<keyword evidence="2" id="KW-1185">Reference proteome</keyword>
<sequence>MTTGRDSIGTVEELHALASKITGLTDFGEDPYLDGLEVLLHSYAEDAALTPLGNRVKRAFLRGALTARLLSEEAWKRHPEHADVRIERPVFVTGLPRTGTTALHRLLTADPANQGLEVWLTEVPQPRPPRETWADDPVFQAVQSGYERHHLERPEFMGVHYMSADMVEECWQLLRQSMQSISFECLAHLPTYSAWLQERDWTSAYRRHRRNLQLIGLPDAGRRWVLKNPSHLFALDALLEVYPDALVIQTHRSPRTAMASMCSLAAHATEGWSQMFTGAVIGRDQLELWSRGLERFRAERAGHDPARFFDVEYDDFVRDPLGTIEAVYAHFGLPLSDAARAAMARLHDESHSGAARPAHRYRLSDFGLTPEEVDERFAAVRRT</sequence>
<evidence type="ECO:0000313" key="2">
    <source>
        <dbReference type="Proteomes" id="UP000236723"/>
    </source>
</evidence>